<dbReference type="GeneID" id="13356021"/>
<dbReference type="PANTHER" id="PTHR38813">
    <property type="match status" value="1"/>
</dbReference>
<dbReference type="OrthoDB" id="97626at2157"/>
<dbReference type="Gene3D" id="3.30.2310.20">
    <property type="entry name" value="RelE-like"/>
    <property type="match status" value="1"/>
</dbReference>
<sequence length="90" mass="10428">MIWRLIILPGAERDFNKIPDPDAQRIKDELYALADEPHPQSHVKKLKGHQSTPVYSLRVGQYRVILVIEGNTMVITVIEVGNRSKIYRKY</sequence>
<dbReference type="OMA" id="GLKSEPF"/>
<dbReference type="Proteomes" id="UP000069850">
    <property type="component" value="Chromosome 1"/>
</dbReference>
<dbReference type="InterPro" id="IPR035093">
    <property type="entry name" value="RelE/ParE_toxin_dom_sf"/>
</dbReference>
<reference evidence="2 4" key="1">
    <citation type="submission" date="2016-01" db="EMBL/GenBank/DDBJ databases">
        <authorList>
            <person name="Manzoor S."/>
        </authorList>
    </citation>
    <scope>NUCLEOTIDE SEQUENCE [LARGE SCALE GENOMIC DNA]</scope>
    <source>
        <strain evidence="2">Methanoculleus sp MAB1</strain>
    </source>
</reference>
<dbReference type="PANTHER" id="PTHR38813:SF1">
    <property type="entry name" value="TOXIN RELE1-RELATED"/>
    <property type="match status" value="1"/>
</dbReference>
<evidence type="ECO:0000313" key="3">
    <source>
        <dbReference type="EMBL" id="NQS78405.1"/>
    </source>
</evidence>
<dbReference type="Pfam" id="PF05016">
    <property type="entry name" value="ParE_toxin"/>
    <property type="match status" value="1"/>
</dbReference>
<dbReference type="EMBL" id="LT158599">
    <property type="protein sequence ID" value="CVK33324.1"/>
    <property type="molecule type" value="Genomic_DNA"/>
</dbReference>
<evidence type="ECO:0000313" key="2">
    <source>
        <dbReference type="EMBL" id="CVK33324.1"/>
    </source>
</evidence>
<dbReference type="Proteomes" id="UP000737555">
    <property type="component" value="Unassembled WGS sequence"/>
</dbReference>
<evidence type="ECO:0000256" key="1">
    <source>
        <dbReference type="ARBA" id="ARBA00022649"/>
    </source>
</evidence>
<dbReference type="KEGG" id="mema:MMAB1_2111"/>
<protein>
    <submittedName>
        <fullName evidence="2">Plasmid stabilization system protein</fullName>
    </submittedName>
    <submittedName>
        <fullName evidence="3">Type II toxin-antitoxin system RelE/ParE family toxin</fullName>
    </submittedName>
</protein>
<dbReference type="AlphaFoldDB" id="A0A0X3BP53"/>
<dbReference type="InterPro" id="IPR052747">
    <property type="entry name" value="TA_system_RelE_toxin"/>
</dbReference>
<gene>
    <name evidence="3" type="ORF">HQQ74_06835</name>
    <name evidence="2" type="ORF">MMAB1_2111</name>
</gene>
<dbReference type="RefSeq" id="WP_014867545.1">
    <property type="nucleotide sequence ID" value="NZ_BSDU01000001.1"/>
</dbReference>
<proteinExistence type="predicted"/>
<dbReference type="GeneID" id="27137827"/>
<keyword evidence="1" id="KW-1277">Toxin-antitoxin system</keyword>
<dbReference type="InterPro" id="IPR007712">
    <property type="entry name" value="RelE/ParE_toxin"/>
</dbReference>
<dbReference type="SUPFAM" id="SSF143011">
    <property type="entry name" value="RelE-like"/>
    <property type="match status" value="1"/>
</dbReference>
<dbReference type="EMBL" id="JABMJE010000085">
    <property type="protein sequence ID" value="NQS78405.1"/>
    <property type="molecule type" value="Genomic_DNA"/>
</dbReference>
<name>A0A0X3BP53_9EURY</name>
<evidence type="ECO:0000313" key="4">
    <source>
        <dbReference type="Proteomes" id="UP000069850"/>
    </source>
</evidence>
<reference evidence="3" key="2">
    <citation type="submission" date="2020-05" db="EMBL/GenBank/DDBJ databases">
        <title>The first insight into the ecology of ammonia-tolerant syntrophic propionate oxidizing bacteria.</title>
        <authorList>
            <person name="Singh A."/>
            <person name="Schnurer A."/>
            <person name="Westerholm M."/>
        </authorList>
    </citation>
    <scope>NUCLEOTIDE SEQUENCE</scope>
    <source>
        <strain evidence="3">MAG54</strain>
    </source>
</reference>
<organism evidence="2 4">
    <name type="scientific">Methanoculleus bourgensis</name>
    <dbReference type="NCBI Taxonomy" id="83986"/>
    <lineage>
        <taxon>Archaea</taxon>
        <taxon>Methanobacteriati</taxon>
        <taxon>Methanobacteriota</taxon>
        <taxon>Stenosarchaea group</taxon>
        <taxon>Methanomicrobia</taxon>
        <taxon>Methanomicrobiales</taxon>
        <taxon>Methanomicrobiaceae</taxon>
        <taxon>Methanoculleus</taxon>
    </lineage>
</organism>
<accession>A0A0X3BP53</accession>